<accession>A0AAD4VYX6</accession>
<dbReference type="Proteomes" id="UP001054821">
    <property type="component" value="Chromosome 4"/>
</dbReference>
<evidence type="ECO:0000313" key="1">
    <source>
        <dbReference type="EMBL" id="KAI5333869.1"/>
    </source>
</evidence>
<protein>
    <submittedName>
        <fullName evidence="1">Uncharacterized protein</fullName>
    </submittedName>
</protein>
<dbReference type="EMBL" id="JAJFAZ020000004">
    <property type="protein sequence ID" value="KAI5333869.1"/>
    <property type="molecule type" value="Genomic_DNA"/>
</dbReference>
<name>A0AAD4VYX6_PRUDU</name>
<sequence>MKEKVSTVSLSRSSSRNSIAEVREEMLKILLPMLFKEDGSWIMTAISHQPPQSPLMKTPTHPITMQYSASALINQSTPVENGDVLRIKPLTIQYGCMKTLEYGSTSEYESMEELSDDGE</sequence>
<comment type="caution">
    <text evidence="1">The sequence shown here is derived from an EMBL/GenBank/DDBJ whole genome shotgun (WGS) entry which is preliminary data.</text>
</comment>
<proteinExistence type="predicted"/>
<keyword evidence="2" id="KW-1185">Reference proteome</keyword>
<gene>
    <name evidence="1" type="ORF">L3X38_024001</name>
</gene>
<reference evidence="1 2" key="1">
    <citation type="journal article" date="2022" name="G3 (Bethesda)">
        <title>Whole-genome sequence and methylome profiling of the almond [Prunus dulcis (Mill.) D.A. Webb] cultivar 'Nonpareil'.</title>
        <authorList>
            <person name="D'Amico-Willman K.M."/>
            <person name="Ouma W.Z."/>
            <person name="Meulia T."/>
            <person name="Sideli G.M."/>
            <person name="Gradziel T.M."/>
            <person name="Fresnedo-Ramirez J."/>
        </authorList>
    </citation>
    <scope>NUCLEOTIDE SEQUENCE [LARGE SCALE GENOMIC DNA]</scope>
    <source>
        <strain evidence="1">Clone GOH B32 T37-40</strain>
    </source>
</reference>
<organism evidence="1 2">
    <name type="scientific">Prunus dulcis</name>
    <name type="common">Almond</name>
    <name type="synonym">Amygdalus dulcis</name>
    <dbReference type="NCBI Taxonomy" id="3755"/>
    <lineage>
        <taxon>Eukaryota</taxon>
        <taxon>Viridiplantae</taxon>
        <taxon>Streptophyta</taxon>
        <taxon>Embryophyta</taxon>
        <taxon>Tracheophyta</taxon>
        <taxon>Spermatophyta</taxon>
        <taxon>Magnoliopsida</taxon>
        <taxon>eudicotyledons</taxon>
        <taxon>Gunneridae</taxon>
        <taxon>Pentapetalae</taxon>
        <taxon>rosids</taxon>
        <taxon>fabids</taxon>
        <taxon>Rosales</taxon>
        <taxon>Rosaceae</taxon>
        <taxon>Amygdaloideae</taxon>
        <taxon>Amygdaleae</taxon>
        <taxon>Prunus</taxon>
    </lineage>
</organism>
<evidence type="ECO:0000313" key="2">
    <source>
        <dbReference type="Proteomes" id="UP001054821"/>
    </source>
</evidence>
<dbReference type="AlphaFoldDB" id="A0AAD4VYX6"/>